<dbReference type="RefSeq" id="WP_126803826.1">
    <property type="nucleotide sequence ID" value="NZ_PIPL01000001.1"/>
</dbReference>
<dbReference type="Proteomes" id="UP000288293">
    <property type="component" value="Unassembled WGS sequence"/>
</dbReference>
<dbReference type="AlphaFoldDB" id="A0A432WA75"/>
<protein>
    <submittedName>
        <fullName evidence="1">Uncharacterized protein</fullName>
    </submittedName>
</protein>
<gene>
    <name evidence="1" type="ORF">CWE09_10070</name>
</gene>
<dbReference type="EMBL" id="PIPL01000001">
    <property type="protein sequence ID" value="RUO27014.1"/>
    <property type="molecule type" value="Genomic_DNA"/>
</dbReference>
<evidence type="ECO:0000313" key="1">
    <source>
        <dbReference type="EMBL" id="RUO27014.1"/>
    </source>
</evidence>
<accession>A0A432WA75</accession>
<name>A0A432WA75_9GAMM</name>
<dbReference type="OrthoDB" id="7472444at2"/>
<evidence type="ECO:0000313" key="2">
    <source>
        <dbReference type="Proteomes" id="UP000288293"/>
    </source>
</evidence>
<reference evidence="1 2" key="1">
    <citation type="journal article" date="2011" name="Front. Microbiol.">
        <title>Genomic signatures of strain selection and enhancement in Bacillus atrophaeus var. globigii, a historical biowarfare simulant.</title>
        <authorList>
            <person name="Gibbons H.S."/>
            <person name="Broomall S.M."/>
            <person name="McNew L.A."/>
            <person name="Daligault H."/>
            <person name="Chapman C."/>
            <person name="Bruce D."/>
            <person name="Karavis M."/>
            <person name="Krepps M."/>
            <person name="McGregor P.A."/>
            <person name="Hong C."/>
            <person name="Park K.H."/>
            <person name="Akmal A."/>
            <person name="Feldman A."/>
            <person name="Lin J.S."/>
            <person name="Chang W.E."/>
            <person name="Higgs B.W."/>
            <person name="Demirev P."/>
            <person name="Lindquist J."/>
            <person name="Liem A."/>
            <person name="Fochler E."/>
            <person name="Read T.D."/>
            <person name="Tapia R."/>
            <person name="Johnson S."/>
            <person name="Bishop-Lilly K.A."/>
            <person name="Detter C."/>
            <person name="Han C."/>
            <person name="Sozhamannan S."/>
            <person name="Rosenzweig C.N."/>
            <person name="Skowronski E.W."/>
        </authorList>
    </citation>
    <scope>NUCLEOTIDE SEQUENCE [LARGE SCALE GENOMIC DNA]</scope>
    <source>
        <strain evidence="1 2">MLST1</strain>
    </source>
</reference>
<sequence>MEINTTSPRVNVLTTNLVDQPSQEAADHVKHASQSNNQDSNVDFRNMSRDELKVWLNEEIKAGNMTLDESRPFMHMTLNLNAQTLEPGKGSEPVNFMQMAENVAEFHRSIGNNDSADGLDRALQIMHKEQRGPLSVTI</sequence>
<keyword evidence="2" id="KW-1185">Reference proteome</keyword>
<organism evidence="1 2">
    <name type="scientific">Aliidiomarina minuta</name>
    <dbReference type="NCBI Taxonomy" id="880057"/>
    <lineage>
        <taxon>Bacteria</taxon>
        <taxon>Pseudomonadati</taxon>
        <taxon>Pseudomonadota</taxon>
        <taxon>Gammaproteobacteria</taxon>
        <taxon>Alteromonadales</taxon>
        <taxon>Idiomarinaceae</taxon>
        <taxon>Aliidiomarina</taxon>
    </lineage>
</organism>
<comment type="caution">
    <text evidence="1">The sequence shown here is derived from an EMBL/GenBank/DDBJ whole genome shotgun (WGS) entry which is preliminary data.</text>
</comment>
<proteinExistence type="predicted"/>